<dbReference type="Gene3D" id="3.30.700.10">
    <property type="entry name" value="Glycoprotein, Type 4 Pilin"/>
    <property type="match status" value="1"/>
</dbReference>
<dbReference type="PROSITE" id="PS00409">
    <property type="entry name" value="PROKAR_NTER_METHYL"/>
    <property type="match status" value="1"/>
</dbReference>
<proteinExistence type="inferred from homology"/>
<dbReference type="InterPro" id="IPR001082">
    <property type="entry name" value="Pilin"/>
</dbReference>
<dbReference type="InterPro" id="IPR012902">
    <property type="entry name" value="N_methyl_site"/>
</dbReference>
<evidence type="ECO:0000256" key="1">
    <source>
        <dbReference type="ARBA" id="ARBA00005233"/>
    </source>
</evidence>
<dbReference type="PANTHER" id="PTHR30093:SF34">
    <property type="entry name" value="PREPILIN PEPTIDASE-DEPENDENT PROTEIN D"/>
    <property type="match status" value="1"/>
</dbReference>
<evidence type="ECO:0000256" key="3">
    <source>
        <dbReference type="RuleBase" id="RU000389"/>
    </source>
</evidence>
<dbReference type="AlphaFoldDB" id="A0A8J2XNN0"/>
<evidence type="ECO:0000256" key="2">
    <source>
        <dbReference type="ARBA" id="ARBA00022481"/>
    </source>
</evidence>
<evidence type="ECO:0000313" key="5">
    <source>
        <dbReference type="EMBL" id="GGA74563.1"/>
    </source>
</evidence>
<dbReference type="RefSeq" id="WP_087505459.1">
    <property type="nucleotide sequence ID" value="NZ_BMDX01000006.1"/>
</dbReference>
<organism evidence="5 6">
    <name type="scientific">Neiella marina</name>
    <dbReference type="NCBI Taxonomy" id="508461"/>
    <lineage>
        <taxon>Bacteria</taxon>
        <taxon>Pseudomonadati</taxon>
        <taxon>Pseudomonadota</taxon>
        <taxon>Gammaproteobacteria</taxon>
        <taxon>Alteromonadales</taxon>
        <taxon>Echinimonadaceae</taxon>
        <taxon>Neiella</taxon>
    </lineage>
</organism>
<dbReference type="NCBIfam" id="TIGR02532">
    <property type="entry name" value="IV_pilin_GFxxxE"/>
    <property type="match status" value="1"/>
</dbReference>
<keyword evidence="2" id="KW-0488">Methylation</keyword>
<dbReference type="PANTHER" id="PTHR30093">
    <property type="entry name" value="GENERAL SECRETION PATHWAY PROTEIN G"/>
    <property type="match status" value="1"/>
</dbReference>
<comment type="caution">
    <text evidence="5">The sequence shown here is derived from an EMBL/GenBank/DDBJ whole genome shotgun (WGS) entry which is preliminary data.</text>
</comment>
<name>A0A8J2XNN0_9GAMM</name>
<protein>
    <submittedName>
        <fullName evidence="5">Prepilin-type N-terminal cleavage/methylation domain-containing protein</fullName>
    </submittedName>
</protein>
<dbReference type="InterPro" id="IPR045584">
    <property type="entry name" value="Pilin-like"/>
</dbReference>
<dbReference type="Pfam" id="PF07963">
    <property type="entry name" value="N_methyl"/>
    <property type="match status" value="1"/>
</dbReference>
<dbReference type="EMBL" id="BMDX01000006">
    <property type="protein sequence ID" value="GGA74563.1"/>
    <property type="molecule type" value="Genomic_DNA"/>
</dbReference>
<keyword evidence="6" id="KW-1185">Reference proteome</keyword>
<dbReference type="GO" id="GO:0043107">
    <property type="term" value="P:type IV pilus-dependent motility"/>
    <property type="evidence" value="ECO:0007669"/>
    <property type="project" value="TreeGrafter"/>
</dbReference>
<dbReference type="GO" id="GO:0007155">
    <property type="term" value="P:cell adhesion"/>
    <property type="evidence" value="ECO:0007669"/>
    <property type="project" value="InterPro"/>
</dbReference>
<dbReference type="SUPFAM" id="SSF54523">
    <property type="entry name" value="Pili subunits"/>
    <property type="match status" value="1"/>
</dbReference>
<feature type="transmembrane region" description="Helical" evidence="4">
    <location>
        <begin position="12"/>
        <end position="30"/>
    </location>
</feature>
<keyword evidence="4" id="KW-1133">Transmembrane helix</keyword>
<accession>A0A8J2XNN0</accession>
<evidence type="ECO:0000313" key="6">
    <source>
        <dbReference type="Proteomes" id="UP000619743"/>
    </source>
</evidence>
<dbReference type="Pfam" id="PF00114">
    <property type="entry name" value="Pilin"/>
    <property type="match status" value="1"/>
</dbReference>
<keyword evidence="4" id="KW-0812">Transmembrane</keyword>
<gene>
    <name evidence="5" type="primary">pilE</name>
    <name evidence="5" type="ORF">GCM10011369_15480</name>
</gene>
<keyword evidence="4" id="KW-0472">Membrane</keyword>
<evidence type="ECO:0000256" key="4">
    <source>
        <dbReference type="SAM" id="Phobius"/>
    </source>
</evidence>
<dbReference type="OrthoDB" id="5918848at2"/>
<sequence length="146" mass="14141">MKAQQGFTLIELMIVVAIIGILAAIALPAYQDYVRGSQASSAIAEASSYKMAISVCTSTEGTGGSVKADCASVPTPPTTGAGSAVAVNSTSGVITVNTDIDSQGSAVAGVGSVTITPAVSAGNLTWTVAGGADCVKLVKGCVASGG</sequence>
<dbReference type="GO" id="GO:0044096">
    <property type="term" value="C:type IV pilus"/>
    <property type="evidence" value="ECO:0007669"/>
    <property type="project" value="TreeGrafter"/>
</dbReference>
<keyword evidence="3" id="KW-0281">Fimbrium</keyword>
<dbReference type="Proteomes" id="UP000619743">
    <property type="component" value="Unassembled WGS sequence"/>
</dbReference>
<reference evidence="6" key="1">
    <citation type="journal article" date="2019" name="Int. J. Syst. Evol. Microbiol.">
        <title>The Global Catalogue of Microorganisms (GCM) 10K type strain sequencing project: providing services to taxonomists for standard genome sequencing and annotation.</title>
        <authorList>
            <consortium name="The Broad Institute Genomics Platform"/>
            <consortium name="The Broad Institute Genome Sequencing Center for Infectious Disease"/>
            <person name="Wu L."/>
            <person name="Ma J."/>
        </authorList>
    </citation>
    <scope>NUCLEOTIDE SEQUENCE [LARGE SCALE GENOMIC DNA]</scope>
    <source>
        <strain evidence="6">CGMCC 1.10130</strain>
    </source>
</reference>
<comment type="similarity">
    <text evidence="1 3">Belongs to the N-Me-Phe pilin family.</text>
</comment>